<accession>A0ABR6Z9C9</accession>
<keyword evidence="1" id="KW-0812">Transmembrane</keyword>
<feature type="transmembrane region" description="Helical" evidence="1">
    <location>
        <begin position="6"/>
        <end position="25"/>
    </location>
</feature>
<name>A0ABR6Z9C9_9BURK</name>
<organism evidence="2 3">
    <name type="scientific">Undibacterium umbellatum</name>
    <dbReference type="NCBI Taxonomy" id="2762300"/>
    <lineage>
        <taxon>Bacteria</taxon>
        <taxon>Pseudomonadati</taxon>
        <taxon>Pseudomonadota</taxon>
        <taxon>Betaproteobacteria</taxon>
        <taxon>Burkholderiales</taxon>
        <taxon>Oxalobacteraceae</taxon>
        <taxon>Undibacterium</taxon>
    </lineage>
</organism>
<proteinExistence type="predicted"/>
<gene>
    <name evidence="2" type="ORF">H8L47_11690</name>
</gene>
<evidence type="ECO:0000313" key="2">
    <source>
        <dbReference type="EMBL" id="MBC3908219.1"/>
    </source>
</evidence>
<dbReference type="EMBL" id="JACOFX010000004">
    <property type="protein sequence ID" value="MBC3908219.1"/>
    <property type="molecule type" value="Genomic_DNA"/>
</dbReference>
<sequence length="105" mass="11459">MFVKIAFAIISVPVILIALVGYINWSAEREAQAFCDAIELGSDISLAVTKFEEKLGKRGALHYGSVEDKGHTFLFPGFMFDKAVCGVSVASDGKAISKYSQMQYD</sequence>
<reference evidence="2 3" key="1">
    <citation type="submission" date="2020-08" db="EMBL/GenBank/DDBJ databases">
        <title>Novel species isolated from subtropical streams in China.</title>
        <authorList>
            <person name="Lu H."/>
        </authorList>
    </citation>
    <scope>NUCLEOTIDE SEQUENCE [LARGE SCALE GENOMIC DNA]</scope>
    <source>
        <strain evidence="2 3">NL8W</strain>
    </source>
</reference>
<protein>
    <submittedName>
        <fullName evidence="2">Uncharacterized protein</fullName>
    </submittedName>
</protein>
<evidence type="ECO:0000313" key="3">
    <source>
        <dbReference type="Proteomes" id="UP000646911"/>
    </source>
</evidence>
<keyword evidence="1" id="KW-1133">Transmembrane helix</keyword>
<evidence type="ECO:0000256" key="1">
    <source>
        <dbReference type="SAM" id="Phobius"/>
    </source>
</evidence>
<keyword evidence="1" id="KW-0472">Membrane</keyword>
<comment type="caution">
    <text evidence="2">The sequence shown here is derived from an EMBL/GenBank/DDBJ whole genome shotgun (WGS) entry which is preliminary data.</text>
</comment>
<dbReference type="Proteomes" id="UP000646911">
    <property type="component" value="Unassembled WGS sequence"/>
</dbReference>
<keyword evidence="3" id="KW-1185">Reference proteome</keyword>